<sequence length="66" mass="7004">MHDVGGVLIGKSVDADELAAYRSANTNQESVLEWAKRICLWGTGAVATITIILGIGRFSGGRKSIE</sequence>
<keyword evidence="1" id="KW-0472">Membrane</keyword>
<gene>
    <name evidence="2" type="ORF">CTEN210_04764</name>
</gene>
<name>A0AAD3H330_9STRA</name>
<dbReference type="AlphaFoldDB" id="A0AAD3H330"/>
<proteinExistence type="predicted"/>
<feature type="transmembrane region" description="Helical" evidence="1">
    <location>
        <begin position="34"/>
        <end position="55"/>
    </location>
</feature>
<evidence type="ECO:0000313" key="2">
    <source>
        <dbReference type="EMBL" id="GFH48288.1"/>
    </source>
</evidence>
<comment type="caution">
    <text evidence="2">The sequence shown here is derived from an EMBL/GenBank/DDBJ whole genome shotgun (WGS) entry which is preliminary data.</text>
</comment>
<keyword evidence="1" id="KW-1133">Transmembrane helix</keyword>
<keyword evidence="1" id="KW-0812">Transmembrane</keyword>
<reference evidence="2 3" key="1">
    <citation type="journal article" date="2021" name="Sci. Rep.">
        <title>The genome of the diatom Chaetoceros tenuissimus carries an ancient integrated fragment of an extant virus.</title>
        <authorList>
            <person name="Hongo Y."/>
            <person name="Kimura K."/>
            <person name="Takaki Y."/>
            <person name="Yoshida Y."/>
            <person name="Baba S."/>
            <person name="Kobayashi G."/>
            <person name="Nagasaki K."/>
            <person name="Hano T."/>
            <person name="Tomaru Y."/>
        </authorList>
    </citation>
    <scope>NUCLEOTIDE SEQUENCE [LARGE SCALE GENOMIC DNA]</scope>
    <source>
        <strain evidence="2 3">NIES-3715</strain>
    </source>
</reference>
<evidence type="ECO:0000256" key="1">
    <source>
        <dbReference type="SAM" id="Phobius"/>
    </source>
</evidence>
<dbReference type="Proteomes" id="UP001054902">
    <property type="component" value="Unassembled WGS sequence"/>
</dbReference>
<organism evidence="2 3">
    <name type="scientific">Chaetoceros tenuissimus</name>
    <dbReference type="NCBI Taxonomy" id="426638"/>
    <lineage>
        <taxon>Eukaryota</taxon>
        <taxon>Sar</taxon>
        <taxon>Stramenopiles</taxon>
        <taxon>Ochrophyta</taxon>
        <taxon>Bacillariophyta</taxon>
        <taxon>Coscinodiscophyceae</taxon>
        <taxon>Chaetocerotophycidae</taxon>
        <taxon>Chaetocerotales</taxon>
        <taxon>Chaetocerotaceae</taxon>
        <taxon>Chaetoceros</taxon>
    </lineage>
</organism>
<protein>
    <submittedName>
        <fullName evidence="2">Uncharacterized protein</fullName>
    </submittedName>
</protein>
<evidence type="ECO:0000313" key="3">
    <source>
        <dbReference type="Proteomes" id="UP001054902"/>
    </source>
</evidence>
<dbReference type="EMBL" id="BLLK01000027">
    <property type="protein sequence ID" value="GFH48288.1"/>
    <property type="molecule type" value="Genomic_DNA"/>
</dbReference>
<accession>A0AAD3H330</accession>
<keyword evidence="3" id="KW-1185">Reference proteome</keyword>